<keyword evidence="3" id="KW-1185">Reference proteome</keyword>
<name>A0ABV3FIE4_9NOCA</name>
<dbReference type="Gene3D" id="1.10.260.40">
    <property type="entry name" value="lambda repressor-like DNA-binding domains"/>
    <property type="match status" value="1"/>
</dbReference>
<dbReference type="Pfam" id="PF19054">
    <property type="entry name" value="DUF5753"/>
    <property type="match status" value="1"/>
</dbReference>
<dbReference type="InterPro" id="IPR043917">
    <property type="entry name" value="DUF5753"/>
</dbReference>
<dbReference type="EMBL" id="JBFAIH010000030">
    <property type="protein sequence ID" value="MEV0367420.1"/>
    <property type="molecule type" value="Genomic_DNA"/>
</dbReference>
<dbReference type="Pfam" id="PF13560">
    <property type="entry name" value="HTH_31"/>
    <property type="match status" value="1"/>
</dbReference>
<organism evidence="2 3">
    <name type="scientific">Nocardia fusca</name>
    <dbReference type="NCBI Taxonomy" id="941183"/>
    <lineage>
        <taxon>Bacteria</taxon>
        <taxon>Bacillati</taxon>
        <taxon>Actinomycetota</taxon>
        <taxon>Actinomycetes</taxon>
        <taxon>Mycobacteriales</taxon>
        <taxon>Nocardiaceae</taxon>
        <taxon>Nocardia</taxon>
    </lineage>
</organism>
<feature type="domain" description="HTH cro/C1-type" evidence="1">
    <location>
        <begin position="20"/>
        <end position="75"/>
    </location>
</feature>
<dbReference type="CDD" id="cd00093">
    <property type="entry name" value="HTH_XRE"/>
    <property type="match status" value="1"/>
</dbReference>
<proteinExistence type="predicted"/>
<accession>A0ABV3FIE4</accession>
<dbReference type="InterPro" id="IPR010982">
    <property type="entry name" value="Lambda_DNA-bd_dom_sf"/>
</dbReference>
<reference evidence="2 3" key="1">
    <citation type="submission" date="2024-06" db="EMBL/GenBank/DDBJ databases">
        <title>The Natural Products Discovery Center: Release of the First 8490 Sequenced Strains for Exploring Actinobacteria Biosynthetic Diversity.</title>
        <authorList>
            <person name="Kalkreuter E."/>
            <person name="Kautsar S.A."/>
            <person name="Yang D."/>
            <person name="Bader C.D."/>
            <person name="Teijaro C.N."/>
            <person name="Fluegel L."/>
            <person name="Davis C.M."/>
            <person name="Simpson J.R."/>
            <person name="Lauterbach L."/>
            <person name="Steele A.D."/>
            <person name="Gui C."/>
            <person name="Meng S."/>
            <person name="Li G."/>
            <person name="Viehrig K."/>
            <person name="Ye F."/>
            <person name="Su P."/>
            <person name="Kiefer A.F."/>
            <person name="Nichols A."/>
            <person name="Cepeda A.J."/>
            <person name="Yan W."/>
            <person name="Fan B."/>
            <person name="Jiang Y."/>
            <person name="Adhikari A."/>
            <person name="Zheng C.-J."/>
            <person name="Schuster L."/>
            <person name="Cowan T.M."/>
            <person name="Smanski M.J."/>
            <person name="Chevrette M.G."/>
            <person name="De Carvalho L.P.S."/>
            <person name="Shen B."/>
        </authorList>
    </citation>
    <scope>NUCLEOTIDE SEQUENCE [LARGE SCALE GENOMIC DNA]</scope>
    <source>
        <strain evidence="2 3">NPDC050671</strain>
    </source>
</reference>
<evidence type="ECO:0000313" key="2">
    <source>
        <dbReference type="EMBL" id="MEV0367420.1"/>
    </source>
</evidence>
<evidence type="ECO:0000259" key="1">
    <source>
        <dbReference type="PROSITE" id="PS50943"/>
    </source>
</evidence>
<dbReference type="PROSITE" id="PS50943">
    <property type="entry name" value="HTH_CROC1"/>
    <property type="match status" value="1"/>
</dbReference>
<comment type="caution">
    <text evidence="2">The sequence shown here is derived from an EMBL/GenBank/DDBJ whole genome shotgun (WGS) entry which is preliminary data.</text>
</comment>
<gene>
    <name evidence="2" type="ORF">AB0H72_32520</name>
</gene>
<protein>
    <submittedName>
        <fullName evidence="2">Helix-turn-helix transcriptional regulator</fullName>
    </submittedName>
</protein>
<dbReference type="InterPro" id="IPR001387">
    <property type="entry name" value="Cro/C1-type_HTH"/>
</dbReference>
<evidence type="ECO:0000313" key="3">
    <source>
        <dbReference type="Proteomes" id="UP001551658"/>
    </source>
</evidence>
<dbReference type="RefSeq" id="WP_357986931.1">
    <property type="nucleotide sequence ID" value="NZ_JBFAIH010000030.1"/>
</dbReference>
<dbReference type="SUPFAM" id="SSF47413">
    <property type="entry name" value="lambda repressor-like DNA-binding domains"/>
    <property type="match status" value="1"/>
</dbReference>
<dbReference type="SMART" id="SM00530">
    <property type="entry name" value="HTH_XRE"/>
    <property type="match status" value="1"/>
</dbReference>
<sequence length="293" mass="33141">MPTHDQPGSTLPRRQLGRALREAREGVGFTLEQAAREMEMSKTALIRLEKGHNEKVRVRDVEGFGRLYELTTQRIEELKALAQQAATKSWWQASRHLLLSGYNTYLELESGASELRLYQPLIIPGLLQVEGYASAIERPVLPGDSPEDLDRRVAVRMRRSAILTRQRIPITAEFIVHESVLHTVVGSYRVMAGQLRHIADMGTRPNVTVRILPSAAGFPGTAVPVLPYILIDFPTASAEPSVVFCENPIGSMFFEEEPDVNRHREIHEALRSATLEEQPSRDLLRRMARRYEQ</sequence>
<dbReference type="Proteomes" id="UP001551658">
    <property type="component" value="Unassembled WGS sequence"/>
</dbReference>